<dbReference type="NCBIfam" id="TIGR00436">
    <property type="entry name" value="era"/>
    <property type="match status" value="1"/>
</dbReference>
<feature type="domain" description="KH type-2" evidence="11">
    <location>
        <begin position="204"/>
        <end position="282"/>
    </location>
</feature>
<feature type="binding site" evidence="8">
    <location>
        <begin position="14"/>
        <end position="21"/>
    </location>
    <ligand>
        <name>GTP</name>
        <dbReference type="ChEBI" id="CHEBI:37565"/>
    </ligand>
</feature>
<dbReference type="Proteomes" id="UP000183994">
    <property type="component" value="Unassembled WGS sequence"/>
</dbReference>
<feature type="region of interest" description="G4" evidence="9">
    <location>
        <begin position="123"/>
        <end position="126"/>
    </location>
</feature>
<dbReference type="PROSITE" id="PS51713">
    <property type="entry name" value="G_ERA"/>
    <property type="match status" value="1"/>
</dbReference>
<keyword evidence="8" id="KW-1003">Cell membrane</keyword>
<evidence type="ECO:0000256" key="3">
    <source>
        <dbReference type="ARBA" id="ARBA00022517"/>
    </source>
</evidence>
<dbReference type="InterPro" id="IPR015946">
    <property type="entry name" value="KH_dom-like_a/b"/>
</dbReference>
<dbReference type="GO" id="GO:0000028">
    <property type="term" value="P:ribosomal small subunit assembly"/>
    <property type="evidence" value="ECO:0007669"/>
    <property type="project" value="TreeGrafter"/>
</dbReference>
<reference evidence="14" key="1">
    <citation type="submission" date="2016-11" db="EMBL/GenBank/DDBJ databases">
        <authorList>
            <person name="Varghese N."/>
            <person name="Submissions S."/>
        </authorList>
    </citation>
    <scope>NUCLEOTIDE SEQUENCE [LARGE SCALE GENOMIC DNA]</scope>
    <source>
        <strain evidence="14">DSM 16219</strain>
    </source>
</reference>
<dbReference type="InterPro" id="IPR005662">
    <property type="entry name" value="GTPase_Era-like"/>
</dbReference>
<dbReference type="STRING" id="1121393.SAMN02745216_02022"/>
<dbReference type="InterPro" id="IPR005225">
    <property type="entry name" value="Small_GTP-bd"/>
</dbReference>
<evidence type="ECO:0000256" key="2">
    <source>
        <dbReference type="ARBA" id="ARBA00020484"/>
    </source>
</evidence>
<organism evidence="13 14">
    <name type="scientific">Desulfatibacillum alkenivorans DSM 16219</name>
    <dbReference type="NCBI Taxonomy" id="1121393"/>
    <lineage>
        <taxon>Bacteria</taxon>
        <taxon>Pseudomonadati</taxon>
        <taxon>Thermodesulfobacteriota</taxon>
        <taxon>Desulfobacteria</taxon>
        <taxon>Desulfobacterales</taxon>
        <taxon>Desulfatibacillaceae</taxon>
        <taxon>Desulfatibacillum</taxon>
    </lineage>
</organism>
<feature type="domain" description="Era-type G" evidence="12">
    <location>
        <begin position="6"/>
        <end position="173"/>
    </location>
</feature>
<feature type="binding site" evidence="8">
    <location>
        <begin position="61"/>
        <end position="65"/>
    </location>
    <ligand>
        <name>GTP</name>
        <dbReference type="ChEBI" id="CHEBI:37565"/>
    </ligand>
</feature>
<evidence type="ECO:0000256" key="1">
    <source>
        <dbReference type="ARBA" id="ARBA00007921"/>
    </source>
</evidence>
<dbReference type="GO" id="GO:0005525">
    <property type="term" value="F:GTP binding"/>
    <property type="evidence" value="ECO:0007669"/>
    <property type="project" value="UniProtKB-UniRule"/>
</dbReference>
<keyword evidence="5 8" id="KW-0547">Nucleotide-binding</keyword>
<evidence type="ECO:0000256" key="6">
    <source>
        <dbReference type="ARBA" id="ARBA00022884"/>
    </source>
</evidence>
<dbReference type="GO" id="GO:0005886">
    <property type="term" value="C:plasma membrane"/>
    <property type="evidence" value="ECO:0007669"/>
    <property type="project" value="UniProtKB-SubCell"/>
</dbReference>
<dbReference type="GO" id="GO:0005829">
    <property type="term" value="C:cytosol"/>
    <property type="evidence" value="ECO:0007669"/>
    <property type="project" value="TreeGrafter"/>
</dbReference>
<dbReference type="FunFam" id="3.30.300.20:FF:000003">
    <property type="entry name" value="GTPase Era"/>
    <property type="match status" value="1"/>
</dbReference>
<dbReference type="FunFam" id="3.40.50.300:FF:000094">
    <property type="entry name" value="GTPase Era"/>
    <property type="match status" value="1"/>
</dbReference>
<keyword evidence="14" id="KW-1185">Reference proteome</keyword>
<evidence type="ECO:0000256" key="4">
    <source>
        <dbReference type="ARBA" id="ARBA00022519"/>
    </source>
</evidence>
<dbReference type="PANTHER" id="PTHR42698:SF1">
    <property type="entry name" value="GTPASE ERA, MITOCHONDRIAL"/>
    <property type="match status" value="1"/>
</dbReference>
<evidence type="ECO:0000256" key="5">
    <source>
        <dbReference type="ARBA" id="ARBA00022741"/>
    </source>
</evidence>
<dbReference type="AlphaFoldDB" id="A0A1M6L415"/>
<dbReference type="PROSITE" id="PS50823">
    <property type="entry name" value="KH_TYPE_2"/>
    <property type="match status" value="1"/>
</dbReference>
<dbReference type="HAMAP" id="MF_00367">
    <property type="entry name" value="GTPase_Era"/>
    <property type="match status" value="1"/>
</dbReference>
<dbReference type="CDD" id="cd22534">
    <property type="entry name" value="KH-II_Era"/>
    <property type="match status" value="1"/>
</dbReference>
<keyword evidence="7 8" id="KW-0342">GTP-binding</keyword>
<keyword evidence="3 8" id="KW-0690">Ribosome biogenesis</keyword>
<comment type="subcellular location">
    <subcellularLocation>
        <location evidence="8">Cytoplasm</location>
    </subcellularLocation>
    <subcellularLocation>
        <location evidence="8">Cell membrane</location>
        <topology evidence="8">Peripheral membrane protein</topology>
    </subcellularLocation>
</comment>
<dbReference type="EMBL" id="FQZU01000010">
    <property type="protein sequence ID" value="SHJ65844.1"/>
    <property type="molecule type" value="Genomic_DNA"/>
</dbReference>
<accession>A0A1M6L415</accession>
<keyword evidence="8" id="KW-0963">Cytoplasm</keyword>
<evidence type="ECO:0000256" key="9">
    <source>
        <dbReference type="PROSITE-ProRule" id="PRU01050"/>
    </source>
</evidence>
<comment type="similarity">
    <text evidence="1 8 9 10">Belongs to the TRAFAC class TrmE-Era-EngA-EngB-Septin-like GTPase superfamily. Era GTPase family.</text>
</comment>
<comment type="function">
    <text evidence="8">An essential GTPase that binds both GDP and GTP, with rapid nucleotide exchange. Plays a role in 16S rRNA processing and 30S ribosomal subunit biogenesis and possibly also in cell cycle regulation and energy metabolism.</text>
</comment>
<dbReference type="GO" id="GO:0043024">
    <property type="term" value="F:ribosomal small subunit binding"/>
    <property type="evidence" value="ECO:0007669"/>
    <property type="project" value="TreeGrafter"/>
</dbReference>
<dbReference type="RefSeq" id="WP_073475429.1">
    <property type="nucleotide sequence ID" value="NZ_FQZU01000010.1"/>
</dbReference>
<name>A0A1M6L415_9BACT</name>
<dbReference type="NCBIfam" id="TIGR00231">
    <property type="entry name" value="small_GTP"/>
    <property type="match status" value="1"/>
</dbReference>
<dbReference type="InterPro" id="IPR006073">
    <property type="entry name" value="GTP-bd"/>
</dbReference>
<feature type="region of interest" description="G1" evidence="9">
    <location>
        <begin position="14"/>
        <end position="21"/>
    </location>
</feature>
<comment type="subunit">
    <text evidence="8">Monomer.</text>
</comment>
<dbReference type="OrthoDB" id="9805918at2"/>
<dbReference type="SUPFAM" id="SSF52540">
    <property type="entry name" value="P-loop containing nucleoside triphosphate hydrolases"/>
    <property type="match status" value="1"/>
</dbReference>
<evidence type="ECO:0000256" key="10">
    <source>
        <dbReference type="RuleBase" id="RU003761"/>
    </source>
</evidence>
<dbReference type="Pfam" id="PF07650">
    <property type="entry name" value="KH_2"/>
    <property type="match status" value="1"/>
</dbReference>
<dbReference type="Gene3D" id="3.40.50.300">
    <property type="entry name" value="P-loop containing nucleotide triphosphate hydrolases"/>
    <property type="match status" value="1"/>
</dbReference>
<dbReference type="InterPro" id="IPR027417">
    <property type="entry name" value="P-loop_NTPase"/>
</dbReference>
<evidence type="ECO:0000259" key="12">
    <source>
        <dbReference type="PROSITE" id="PS51713"/>
    </source>
</evidence>
<gene>
    <name evidence="8" type="primary">era</name>
    <name evidence="13" type="ORF">SAMN02745216_02022</name>
</gene>
<dbReference type="GO" id="GO:0003924">
    <property type="term" value="F:GTPase activity"/>
    <property type="evidence" value="ECO:0007669"/>
    <property type="project" value="UniProtKB-UniRule"/>
</dbReference>
<protein>
    <recommendedName>
        <fullName evidence="2 8">GTPase Era</fullName>
    </recommendedName>
</protein>
<dbReference type="CDD" id="cd04163">
    <property type="entry name" value="Era"/>
    <property type="match status" value="1"/>
</dbReference>
<dbReference type="NCBIfam" id="NF000908">
    <property type="entry name" value="PRK00089.1"/>
    <property type="match status" value="1"/>
</dbReference>
<evidence type="ECO:0000256" key="8">
    <source>
        <dbReference type="HAMAP-Rule" id="MF_00367"/>
    </source>
</evidence>
<keyword evidence="4" id="KW-0997">Cell inner membrane</keyword>
<feature type="region of interest" description="G2" evidence="9">
    <location>
        <begin position="40"/>
        <end position="44"/>
    </location>
</feature>
<evidence type="ECO:0000256" key="7">
    <source>
        <dbReference type="ARBA" id="ARBA00023134"/>
    </source>
</evidence>
<keyword evidence="8" id="KW-0472">Membrane</keyword>
<sequence length="297" mass="33087">MFENFKSGFIGMIGAPNVGKSTLLNQMLGEKVSITSSKPQTTRNRILGVVHRENAQLVMLDTPGIHSAKSPLNKHMVDVAMQCMGDVDLIMFVVDASKPDPNSERLALKGLAKQKMPVILVLNKIDLIKKETLLPLIAKWEPLADFKAIVPVSAETGEQVEELMAILEAQLPQGPPFFPEDSLTDMPERFVAAEMIREKVFRMTSQEIPYSVAVTLDSFTEQEQPPMVKISAVIHVERDSQKGIIIGKQGAMLKKIGTSARQEIERMVGVKVFLKLFVRVEKNWSTDAKAMRRLGYE</sequence>
<dbReference type="PRINTS" id="PR00449">
    <property type="entry name" value="RASTRNSFRMNG"/>
</dbReference>
<feature type="region of interest" description="G3" evidence="9">
    <location>
        <begin position="61"/>
        <end position="64"/>
    </location>
</feature>
<proteinExistence type="inferred from homology"/>
<dbReference type="GO" id="GO:0070181">
    <property type="term" value="F:small ribosomal subunit rRNA binding"/>
    <property type="evidence" value="ECO:0007669"/>
    <property type="project" value="UniProtKB-UniRule"/>
</dbReference>
<keyword evidence="8" id="KW-0699">rRNA-binding</keyword>
<evidence type="ECO:0000313" key="13">
    <source>
        <dbReference type="EMBL" id="SHJ65844.1"/>
    </source>
</evidence>
<dbReference type="InterPro" id="IPR009019">
    <property type="entry name" value="KH_sf_prok-type"/>
</dbReference>
<evidence type="ECO:0000259" key="11">
    <source>
        <dbReference type="PROSITE" id="PS50823"/>
    </source>
</evidence>
<dbReference type="InterPro" id="IPR030388">
    <property type="entry name" value="G_ERA_dom"/>
</dbReference>
<feature type="region of interest" description="G5" evidence="9">
    <location>
        <begin position="152"/>
        <end position="154"/>
    </location>
</feature>
<feature type="binding site" evidence="8">
    <location>
        <begin position="123"/>
        <end position="126"/>
    </location>
    <ligand>
        <name>GTP</name>
        <dbReference type="ChEBI" id="CHEBI:37565"/>
    </ligand>
</feature>
<evidence type="ECO:0000313" key="14">
    <source>
        <dbReference type="Proteomes" id="UP000183994"/>
    </source>
</evidence>
<dbReference type="Pfam" id="PF01926">
    <property type="entry name" value="MMR_HSR1"/>
    <property type="match status" value="1"/>
</dbReference>
<dbReference type="InterPro" id="IPR004044">
    <property type="entry name" value="KH_dom_type_2"/>
</dbReference>
<dbReference type="PANTHER" id="PTHR42698">
    <property type="entry name" value="GTPASE ERA"/>
    <property type="match status" value="1"/>
</dbReference>
<dbReference type="Gene3D" id="3.30.300.20">
    <property type="match status" value="1"/>
</dbReference>
<keyword evidence="6 8" id="KW-0694">RNA-binding</keyword>
<dbReference type="SUPFAM" id="SSF54814">
    <property type="entry name" value="Prokaryotic type KH domain (KH-domain type II)"/>
    <property type="match status" value="1"/>
</dbReference>